<dbReference type="Proteomes" id="UP000069876">
    <property type="component" value="Unassembled WGS sequence"/>
</dbReference>
<protein>
    <submittedName>
        <fullName evidence="3">DUF1020 domain-containing protein</fullName>
    </submittedName>
    <submittedName>
        <fullName evidence="2">MAFB alternative C-terminus</fullName>
    </submittedName>
</protein>
<evidence type="ECO:0000313" key="2">
    <source>
        <dbReference type="EMBL" id="CWT85183.1"/>
    </source>
</evidence>
<dbReference type="EMBL" id="CP012393">
    <property type="protein sequence ID" value="ANW92643.1"/>
    <property type="molecule type" value="Genomic_DNA"/>
</dbReference>
<dbReference type="Pfam" id="PF06255">
    <property type="entry name" value="MafB"/>
    <property type="match status" value="1"/>
</dbReference>
<name>A0A0Y6SKT5_NEIME</name>
<dbReference type="PRINTS" id="PR01732">
    <property type="entry name" value="ADHESINMAFB"/>
</dbReference>
<evidence type="ECO:0000313" key="5">
    <source>
        <dbReference type="Proteomes" id="UP000092966"/>
    </source>
</evidence>
<organism evidence="2 4">
    <name type="scientific">Neisseria meningitidis</name>
    <dbReference type="NCBI Taxonomy" id="487"/>
    <lineage>
        <taxon>Bacteria</taxon>
        <taxon>Pseudomonadati</taxon>
        <taxon>Pseudomonadota</taxon>
        <taxon>Betaproteobacteria</taxon>
        <taxon>Neisseriales</taxon>
        <taxon>Neisseriaceae</taxon>
        <taxon>Neisseria</taxon>
    </lineage>
</organism>
<proteinExistence type="predicted"/>
<evidence type="ECO:0000313" key="6">
    <source>
        <dbReference type="Proteomes" id="UP000217930"/>
    </source>
</evidence>
<gene>
    <name evidence="2" type="primary">mafB'</name>
    <name evidence="3" type="ORF">CNQ34_03745</name>
    <name evidence="1" type="ORF">DE8555_2114</name>
    <name evidence="2" type="ORF">ERS514851_00613</name>
</gene>
<reference evidence="1 5" key="1">
    <citation type="submission" date="2015-07" db="EMBL/GenBank/DDBJ databases">
        <title>Comparative genome sequencing reveals within-host evolution of Neisseria meningitidis during.</title>
        <authorList>
            <person name="Klughammer J."/>
            <person name="Dittrich M."/>
            <person name="Mueller T."/>
            <person name="Blom J."/>
            <person name="Goesmann A."/>
            <person name="Vogel U."/>
            <person name="Frosch M."/>
            <person name="Bock C."/>
            <person name="Schoen C."/>
        </authorList>
    </citation>
    <scope>NUCLEOTIDE SEQUENCE [LARGE SCALE GENOMIC DNA]</scope>
    <source>
        <strain evidence="1 5">DE8555</strain>
    </source>
</reference>
<sequence length="64" mass="7354">MGINANPNCADEAGKLIWENDPNKNWWANRMDDIRGIIQGAVNPLIYKVSKQKIIYNNKLILRT</sequence>
<dbReference type="EMBL" id="FFEF01000004">
    <property type="protein sequence ID" value="CWT85183.1"/>
    <property type="molecule type" value="Genomic_DNA"/>
</dbReference>
<evidence type="ECO:0000313" key="4">
    <source>
        <dbReference type="Proteomes" id="UP000069876"/>
    </source>
</evidence>
<dbReference type="InterPro" id="IPR008106">
    <property type="entry name" value="Adhesin_MafB"/>
</dbReference>
<dbReference type="AlphaFoldDB" id="A0A0Y6SKT5"/>
<evidence type="ECO:0000313" key="3">
    <source>
        <dbReference type="EMBL" id="PBJ87127.1"/>
    </source>
</evidence>
<reference evidence="3" key="4">
    <citation type="submission" date="2017-09" db="EMBL/GenBank/DDBJ databases">
        <authorList>
            <person name="Kretz C."/>
            <person name="Retchless A."/>
            <person name="Wang X."/>
        </authorList>
    </citation>
    <scope>NUCLEOTIDE SEQUENCE</scope>
    <source>
        <strain evidence="3">M26503</strain>
    </source>
</reference>
<accession>A0A0Y6SKT5</accession>
<dbReference type="Proteomes" id="UP000092966">
    <property type="component" value="Chromosome"/>
</dbReference>
<reference evidence="2 4" key="2">
    <citation type="submission" date="2016-02" db="EMBL/GenBank/DDBJ databases">
        <authorList>
            <consortium name="Pathogen Informatics"/>
        </authorList>
    </citation>
    <scope>NUCLEOTIDE SEQUENCE [LARGE SCALE GENOMIC DNA]</scope>
    <source>
        <strain evidence="2 4">2842STDY5881531</strain>
    </source>
</reference>
<dbReference type="Proteomes" id="UP000217930">
    <property type="component" value="Unassembled WGS sequence"/>
</dbReference>
<evidence type="ECO:0000313" key="1">
    <source>
        <dbReference type="EMBL" id="ANW92643.1"/>
    </source>
</evidence>
<dbReference type="EMBL" id="NTLY01000002">
    <property type="protein sequence ID" value="PBJ87127.1"/>
    <property type="molecule type" value="Genomic_DNA"/>
</dbReference>
<reference evidence="3 6" key="3">
    <citation type="journal article" date="2017" name="Clin. Infect. Dis.">
        <title>Increased Risk for Meningococcal Disease among Men who have Sex with Men in the United States, 2012-2015.</title>
        <authorList>
            <person name="Folaranmi T.A."/>
            <person name="Kretz C.B."/>
            <person name="Kamiya H."/>
            <person name="MacNeil J.R."/>
            <person name="Whaley M.J."/>
            <person name="Blain A."/>
            <person name="Antwi M."/>
            <person name="Dorsinville M."/>
            <person name="Pacilli M."/>
            <person name="Smith S."/>
            <person name="Civen R."/>
            <person name="Ngo V."/>
            <person name="Winter K."/>
            <person name="Harriman K."/>
            <person name="Wang X."/>
            <person name="Bowen V.B."/>
            <person name="Patel M."/>
            <person name="Martin S."/>
            <person name="Misegades L."/>
            <person name="Meyer S.A."/>
        </authorList>
    </citation>
    <scope>NUCLEOTIDE SEQUENCE [LARGE SCALE GENOMIC DNA]</scope>
    <source>
        <strain evidence="3 6">M26503</strain>
    </source>
</reference>